<dbReference type="InterPro" id="IPR011006">
    <property type="entry name" value="CheY-like_superfamily"/>
</dbReference>
<dbReference type="InterPro" id="IPR006674">
    <property type="entry name" value="HD_domain"/>
</dbReference>
<dbReference type="CDD" id="cd00077">
    <property type="entry name" value="HDc"/>
    <property type="match status" value="1"/>
</dbReference>
<sequence>MRRNRTVADSQFTILTVDDDPIMTSTIQAYFQRNGYRVDVENDPRRAIERIRKGGYDILLLDFLMTPICGDQVVSEIRKFNQELFIILLTGHKSMAPPIKSIRELDIQGYYEKSDRFDQLELLVESCVKSIRQMRTIKRYQKELEEGYMETISTLRYIVEARDVETRGHSDRVSQLSVRIGTALGLEEQVLEQLRVAGLFHDIGKIGVPDQVLLKPCRLTEEEYDEIKKHPVTGARILEGITQLRGIVPMVRGHHERYDGSGYPDGLAGAEIPLGARIIAVADAFDAIVSNRQYRRGKSFEEAIEEIGREQGVQFDPQLAELFTDFFRDDVKEQEIRKLYSQRGGMEGEQDFNKTCGILQ</sequence>
<dbReference type="Pfam" id="PF13487">
    <property type="entry name" value="HD_5"/>
    <property type="match status" value="1"/>
</dbReference>
<keyword evidence="3" id="KW-0597">Phosphoprotein</keyword>
<feature type="domain" description="HD" evidence="5">
    <location>
        <begin position="166"/>
        <end position="288"/>
    </location>
</feature>
<reference evidence="7 8" key="1">
    <citation type="submission" date="2020-08" db="EMBL/GenBank/DDBJ databases">
        <authorList>
            <person name="Liu C."/>
            <person name="Sun Q."/>
        </authorList>
    </citation>
    <scope>NUCLEOTIDE SEQUENCE [LARGE SCALE GENOMIC DNA]</scope>
    <source>
        <strain evidence="7 8">NSJ-29</strain>
    </source>
</reference>
<dbReference type="PANTHER" id="PTHR45228:SF4">
    <property type="entry name" value="LIPOPROTEIN"/>
    <property type="match status" value="1"/>
</dbReference>
<dbReference type="CDD" id="cd00156">
    <property type="entry name" value="REC"/>
    <property type="match status" value="1"/>
</dbReference>
<comment type="function">
    <text evidence="2">May play the central regulatory role in sporulation. It may be an element of the effector pathway responsible for the activation of sporulation genes in response to nutritional stress. Spo0A may act in concert with spo0H (a sigma factor) to control the expression of some genes that are critical to the sporulation process.</text>
</comment>
<dbReference type="Gene3D" id="1.10.3210.10">
    <property type="entry name" value="Hypothetical protein af1432"/>
    <property type="match status" value="1"/>
</dbReference>
<dbReference type="InterPro" id="IPR003607">
    <property type="entry name" value="HD/PDEase_dom"/>
</dbReference>
<dbReference type="SMART" id="SM00448">
    <property type="entry name" value="REC"/>
    <property type="match status" value="1"/>
</dbReference>
<evidence type="ECO:0000256" key="1">
    <source>
        <dbReference type="ARBA" id="ARBA00018672"/>
    </source>
</evidence>
<dbReference type="InterPro" id="IPR037522">
    <property type="entry name" value="HD_GYP_dom"/>
</dbReference>
<dbReference type="PROSITE" id="PS51831">
    <property type="entry name" value="HD"/>
    <property type="match status" value="1"/>
</dbReference>
<evidence type="ECO:0000313" key="8">
    <source>
        <dbReference type="Proteomes" id="UP000515860"/>
    </source>
</evidence>
<dbReference type="GO" id="GO:0000160">
    <property type="term" value="P:phosphorelay signal transduction system"/>
    <property type="evidence" value="ECO:0007669"/>
    <property type="project" value="InterPro"/>
</dbReference>
<protein>
    <recommendedName>
        <fullName evidence="1">Stage 0 sporulation protein A homolog</fullName>
    </recommendedName>
</protein>
<dbReference type="Gene3D" id="3.40.50.2300">
    <property type="match status" value="1"/>
</dbReference>
<dbReference type="KEGG" id="whj:H9Q79_09865"/>
<dbReference type="Pfam" id="PF00072">
    <property type="entry name" value="Response_reg"/>
    <property type="match status" value="1"/>
</dbReference>
<dbReference type="SMART" id="SM00471">
    <property type="entry name" value="HDc"/>
    <property type="match status" value="1"/>
</dbReference>
<gene>
    <name evidence="7" type="ORF">H9Q79_09865</name>
</gene>
<dbReference type="SUPFAM" id="SSF109604">
    <property type="entry name" value="HD-domain/PDEase-like"/>
    <property type="match status" value="1"/>
</dbReference>
<evidence type="ECO:0000259" key="6">
    <source>
        <dbReference type="PROSITE" id="PS51832"/>
    </source>
</evidence>
<dbReference type="Proteomes" id="UP000515860">
    <property type="component" value="Chromosome"/>
</dbReference>
<dbReference type="InterPro" id="IPR052020">
    <property type="entry name" value="Cyclic_di-GMP/3'3'-cGAMP_PDE"/>
</dbReference>
<evidence type="ECO:0000256" key="2">
    <source>
        <dbReference type="ARBA" id="ARBA00024867"/>
    </source>
</evidence>
<feature type="modified residue" description="4-aspartylphosphate" evidence="3">
    <location>
        <position position="62"/>
    </location>
</feature>
<dbReference type="AlphaFoldDB" id="A0A7G9G8X6"/>
<evidence type="ECO:0000313" key="7">
    <source>
        <dbReference type="EMBL" id="QNM07258.1"/>
    </source>
</evidence>
<dbReference type="InterPro" id="IPR001789">
    <property type="entry name" value="Sig_transdc_resp-reg_receiver"/>
</dbReference>
<organism evidence="7 8">
    <name type="scientific">Wansuia hejianensis</name>
    <dbReference type="NCBI Taxonomy" id="2763667"/>
    <lineage>
        <taxon>Bacteria</taxon>
        <taxon>Bacillati</taxon>
        <taxon>Bacillota</taxon>
        <taxon>Clostridia</taxon>
        <taxon>Lachnospirales</taxon>
        <taxon>Lachnospiraceae</taxon>
        <taxon>Wansuia</taxon>
    </lineage>
</organism>
<dbReference type="SUPFAM" id="SSF52172">
    <property type="entry name" value="CheY-like"/>
    <property type="match status" value="1"/>
</dbReference>
<proteinExistence type="predicted"/>
<dbReference type="PROSITE" id="PS50110">
    <property type="entry name" value="RESPONSE_REGULATORY"/>
    <property type="match status" value="1"/>
</dbReference>
<dbReference type="EMBL" id="CP060635">
    <property type="protein sequence ID" value="QNM07258.1"/>
    <property type="molecule type" value="Genomic_DNA"/>
</dbReference>
<keyword evidence="8" id="KW-1185">Reference proteome</keyword>
<dbReference type="RefSeq" id="WP_118647287.1">
    <property type="nucleotide sequence ID" value="NZ_CP060635.1"/>
</dbReference>
<evidence type="ECO:0000259" key="5">
    <source>
        <dbReference type="PROSITE" id="PS51831"/>
    </source>
</evidence>
<name>A0A7G9G8X6_9FIRM</name>
<dbReference type="PROSITE" id="PS51832">
    <property type="entry name" value="HD_GYP"/>
    <property type="match status" value="1"/>
</dbReference>
<feature type="domain" description="Response regulatory" evidence="4">
    <location>
        <begin position="13"/>
        <end position="128"/>
    </location>
</feature>
<dbReference type="PANTHER" id="PTHR45228">
    <property type="entry name" value="CYCLIC DI-GMP PHOSPHODIESTERASE TM_0186-RELATED"/>
    <property type="match status" value="1"/>
</dbReference>
<evidence type="ECO:0000256" key="3">
    <source>
        <dbReference type="PROSITE-ProRule" id="PRU00169"/>
    </source>
</evidence>
<accession>A0A7G9G8X6</accession>
<feature type="domain" description="HD-GYP" evidence="6">
    <location>
        <begin position="144"/>
        <end position="339"/>
    </location>
</feature>
<evidence type="ECO:0000259" key="4">
    <source>
        <dbReference type="PROSITE" id="PS50110"/>
    </source>
</evidence>